<dbReference type="InterPro" id="IPR018820">
    <property type="entry name" value="BRE4-related_DUF2421"/>
</dbReference>
<evidence type="ECO:0000256" key="2">
    <source>
        <dbReference type="ARBA" id="ARBA00022692"/>
    </source>
</evidence>
<feature type="transmembrane region" description="Helical" evidence="6">
    <location>
        <begin position="164"/>
        <end position="187"/>
    </location>
</feature>
<dbReference type="GO" id="GO:0016020">
    <property type="term" value="C:membrane"/>
    <property type="evidence" value="ECO:0007669"/>
    <property type="project" value="UniProtKB-SubCell"/>
</dbReference>
<evidence type="ECO:0000256" key="1">
    <source>
        <dbReference type="ARBA" id="ARBA00004141"/>
    </source>
</evidence>
<keyword evidence="3 6" id="KW-1133">Transmembrane helix</keyword>
<organism evidence="10 11">
    <name type="scientific">Peltaster fructicola</name>
    <dbReference type="NCBI Taxonomy" id="286661"/>
    <lineage>
        <taxon>Eukaryota</taxon>
        <taxon>Fungi</taxon>
        <taxon>Dikarya</taxon>
        <taxon>Ascomycota</taxon>
        <taxon>Pezizomycotina</taxon>
        <taxon>Dothideomycetes</taxon>
        <taxon>Dothideomycetes incertae sedis</taxon>
        <taxon>Peltaster</taxon>
    </lineage>
</organism>
<feature type="domain" description="Integral membrane bound transporter" evidence="9">
    <location>
        <begin position="631"/>
        <end position="769"/>
    </location>
</feature>
<evidence type="ECO:0000256" key="3">
    <source>
        <dbReference type="ARBA" id="ARBA00022989"/>
    </source>
</evidence>
<proteinExistence type="predicted"/>
<evidence type="ECO:0000259" key="8">
    <source>
        <dbReference type="Pfam" id="PF10337"/>
    </source>
</evidence>
<sequence length="1034" mass="115280">MASKDFSESSDPEQPPAPAAKPSKIKQLWQKTGLDVKTLLMMFKGSLPPTIAVAMYQSTAVANQYGTLGYLVAIMSILGMAIMPRGKFLETMSLNLIAVGLGAAINLLAIYSAIQARLHTTAPGSLPTAYNSSASAVCGVWLFVEVYFINYLRAAKPQFQFPAIIYSIFAMVSLTYGPSFPTVAYGLSFMKMLLEGFLTGFALATGVHFLVLPISSRTVVFAELSGYTMSIVGVLKAQTALMHSLETIDPIAVRREQVEAAEKKSKHKHVNSEDYGVWTIPESKGLKAALEQTIALHAKLNGDIISAHREFAWGKLESKDISKVWKSTRVILTPVMGLLSILDLLRRMTIERHWSDPNLSEAELARNETAVEILRATMKALHEPFQFMTDLIGEGFKHVLYTLEISKPPKVKVQDEESKQNVPGSGTFAAYFKEQLDTFENSKTVTLQEWCQDKGIENPDHYFSSIIMDPNNESWKGSGQPAAGLLRKQLFLMLYLEYLLLRIGKTVLDLIIYADSVKQEGKLKRYRLLFPGRRVLYKWFLSVFVKEDMSPDDHLMSDMEVGASEALYLGQDFGRKYDPEHLPPQNAWEKIGEGIRFIPNFFRTDSSAFGFRVAAATMSVAIIGYLQASQQFFLQQRLLWSMIMIAISMSRTAGQSTMNFLLRIGGTTVAMIGAYIIWYIVDGRTAGVIVFLWLWIFCAYYVVFKVPKLIIVGILSIVTAILIIGYELQVQKLGVTASESNGQPAYPTYILAPYRLACVAGGLFVAWIWTIFPYPISEHSELRKDLGASTYMLANMFSNVHATITSRLKGTYGDIGLKGSHAYNLEKARTKIFVKQVALLSQLQMNSAFSKFQLRIGGRFPSETYAGMLDCVRRIFVATSLIAHASETISSRGPDDSEQSQWSQDFRKVVLAVSQNTNRVTSTLSLLSASLLNAQPLPPFMELPKQFEFVERLESVDAGILSIRHIAEPEYSAFVVIQLAAESLHWNLKQLKEHVKNLVGEMDFSFHALHSSENDSDETLNDGIKTVRSSSKND</sequence>
<feature type="domain" description="DUF2421" evidence="7">
    <location>
        <begin position="773"/>
        <end position="1001"/>
    </location>
</feature>
<evidence type="ECO:0000313" key="11">
    <source>
        <dbReference type="Proteomes" id="UP000503462"/>
    </source>
</evidence>
<feature type="domain" description="Putative ER transporter 6TM N-terminal" evidence="8">
    <location>
        <begin position="26"/>
        <end position="121"/>
    </location>
</feature>
<dbReference type="AlphaFoldDB" id="A0A6H0XTJ7"/>
<evidence type="ECO:0000259" key="9">
    <source>
        <dbReference type="Pfam" id="PF13515"/>
    </source>
</evidence>
<accession>A0A6H0XTJ7</accession>
<evidence type="ECO:0008006" key="12">
    <source>
        <dbReference type="Google" id="ProtNLM"/>
    </source>
</evidence>
<dbReference type="InterPro" id="IPR018823">
    <property type="entry name" value="ArAE_2_N"/>
</dbReference>
<comment type="subcellular location">
    <subcellularLocation>
        <location evidence="1">Membrane</location>
        <topology evidence="1">Multi-pass membrane protein</topology>
    </subcellularLocation>
</comment>
<feature type="transmembrane region" description="Helical" evidence="6">
    <location>
        <begin position="749"/>
        <end position="774"/>
    </location>
</feature>
<evidence type="ECO:0000256" key="6">
    <source>
        <dbReference type="SAM" id="Phobius"/>
    </source>
</evidence>
<name>A0A6H0XTJ7_9PEZI</name>
<feature type="region of interest" description="Disordered" evidence="5">
    <location>
        <begin position="1013"/>
        <end position="1034"/>
    </location>
</feature>
<reference evidence="10 11" key="1">
    <citation type="journal article" date="2016" name="Sci. Rep.">
        <title>Peltaster fructicola genome reveals evolution from an invasive phytopathogen to an ectophytic parasite.</title>
        <authorList>
            <person name="Xu C."/>
            <person name="Chen H."/>
            <person name="Gleason M.L."/>
            <person name="Xu J.R."/>
            <person name="Liu H."/>
            <person name="Zhang R."/>
            <person name="Sun G."/>
        </authorList>
    </citation>
    <scope>NUCLEOTIDE SEQUENCE [LARGE SCALE GENOMIC DNA]</scope>
    <source>
        <strain evidence="10 11">LNHT1506</strain>
    </source>
</reference>
<feature type="domain" description="Putative ER transporter 6TM N-terminal" evidence="8">
    <location>
        <begin position="130"/>
        <end position="358"/>
    </location>
</feature>
<protein>
    <recommendedName>
        <fullName evidence="12">ER transporter 6TM N-terminal domain-containing protein</fullName>
    </recommendedName>
</protein>
<keyword evidence="11" id="KW-1185">Reference proteome</keyword>
<dbReference type="Pfam" id="PF13515">
    <property type="entry name" value="FUSC_2"/>
    <property type="match status" value="1"/>
</dbReference>
<feature type="transmembrane region" description="Helical" evidence="6">
    <location>
        <begin position="660"/>
        <end position="680"/>
    </location>
</feature>
<feature type="transmembrane region" description="Helical" evidence="6">
    <location>
        <begin position="193"/>
        <end position="212"/>
    </location>
</feature>
<evidence type="ECO:0000313" key="10">
    <source>
        <dbReference type="EMBL" id="QIW98053.1"/>
    </source>
</evidence>
<evidence type="ECO:0000256" key="5">
    <source>
        <dbReference type="SAM" id="MobiDB-lite"/>
    </source>
</evidence>
<feature type="transmembrane region" description="Helical" evidence="6">
    <location>
        <begin position="710"/>
        <end position="729"/>
    </location>
</feature>
<evidence type="ECO:0000256" key="4">
    <source>
        <dbReference type="ARBA" id="ARBA00023136"/>
    </source>
</evidence>
<dbReference type="Pfam" id="PF10337">
    <property type="entry name" value="ArAE_2_N"/>
    <property type="match status" value="2"/>
</dbReference>
<dbReference type="Pfam" id="PF10334">
    <property type="entry name" value="BRE4"/>
    <property type="match status" value="1"/>
</dbReference>
<dbReference type="OrthoDB" id="2274698at2759"/>
<gene>
    <name evidence="10" type="ORF">AMS68_003571</name>
</gene>
<keyword evidence="4 6" id="KW-0472">Membrane</keyword>
<feature type="region of interest" description="Disordered" evidence="5">
    <location>
        <begin position="1"/>
        <end position="22"/>
    </location>
</feature>
<feature type="transmembrane region" description="Helical" evidence="6">
    <location>
        <begin position="609"/>
        <end position="628"/>
    </location>
</feature>
<feature type="transmembrane region" description="Helical" evidence="6">
    <location>
        <begin position="94"/>
        <end position="114"/>
    </location>
</feature>
<dbReference type="Proteomes" id="UP000503462">
    <property type="component" value="Chromosome 2"/>
</dbReference>
<feature type="transmembrane region" description="Helical" evidence="6">
    <location>
        <begin position="65"/>
        <end position="82"/>
    </location>
</feature>
<evidence type="ECO:0000259" key="7">
    <source>
        <dbReference type="Pfam" id="PF10334"/>
    </source>
</evidence>
<feature type="transmembrane region" description="Helical" evidence="6">
    <location>
        <begin position="134"/>
        <end position="152"/>
    </location>
</feature>
<dbReference type="PANTHER" id="PTHR37994:SF4">
    <property type="entry name" value="ER TRANSPORTER 6TM N-TERMINAL DOMAIN-CONTAINING PROTEIN-RELATED"/>
    <property type="match status" value="1"/>
</dbReference>
<keyword evidence="2 6" id="KW-0812">Transmembrane</keyword>
<dbReference type="InterPro" id="IPR049453">
    <property type="entry name" value="Memb_transporter_dom"/>
</dbReference>
<feature type="transmembrane region" description="Helical" evidence="6">
    <location>
        <begin position="686"/>
        <end position="703"/>
    </location>
</feature>
<dbReference type="PANTHER" id="PTHR37994">
    <property type="entry name" value="ARAE_2_N DOMAIN-CONTAINING PROTEIN-RELATED"/>
    <property type="match status" value="1"/>
</dbReference>
<dbReference type="EMBL" id="CP051140">
    <property type="protein sequence ID" value="QIW98053.1"/>
    <property type="molecule type" value="Genomic_DNA"/>
</dbReference>